<feature type="region of interest" description="Disordered" evidence="1">
    <location>
        <begin position="26"/>
        <end position="45"/>
    </location>
</feature>
<keyword evidence="3" id="KW-0732">Signal</keyword>
<keyword evidence="2" id="KW-0472">Membrane</keyword>
<reference evidence="5" key="1">
    <citation type="journal article" date="2019" name="Int. J. Syst. Evol. Microbiol.">
        <title>The Global Catalogue of Microorganisms (GCM) 10K type strain sequencing project: providing services to taxonomists for standard genome sequencing and annotation.</title>
        <authorList>
            <consortium name="The Broad Institute Genomics Platform"/>
            <consortium name="The Broad Institute Genome Sequencing Center for Infectious Disease"/>
            <person name="Wu L."/>
            <person name="Ma J."/>
        </authorList>
    </citation>
    <scope>NUCLEOTIDE SEQUENCE [LARGE SCALE GENOMIC DNA]</scope>
    <source>
        <strain evidence="5">JCM 14900</strain>
    </source>
</reference>
<evidence type="ECO:0008006" key="6">
    <source>
        <dbReference type="Google" id="ProtNLM"/>
    </source>
</evidence>
<feature type="transmembrane region" description="Helical" evidence="2">
    <location>
        <begin position="202"/>
        <end position="223"/>
    </location>
</feature>
<sequence length="231" mass="23745">MRKIVLSAALAAALVVMGGSAALAVEDGDPSAPSPAATGYTPVDPTEPTLGGSTAVGECDRDVPWINYSVFLLDPDNVATGHVASLVMTAGDEEYKVELGTLVDNKLSGRVLWPGAEVDENGNAIGWPGWTIDASGTYVPTDENFAWTRGDIKAVIQVNPQLEVPLSYPEATPDCATNPIALGLTGDVAGKGDLARTGVEAAMLPISLFAGALVLVGVGAMIVTRRRGSNA</sequence>
<dbReference type="EMBL" id="BAAAOF010000001">
    <property type="protein sequence ID" value="GAA1912351.1"/>
    <property type="molecule type" value="Genomic_DNA"/>
</dbReference>
<evidence type="ECO:0000256" key="2">
    <source>
        <dbReference type="SAM" id="Phobius"/>
    </source>
</evidence>
<keyword evidence="2" id="KW-1133">Transmembrane helix</keyword>
<evidence type="ECO:0000313" key="5">
    <source>
        <dbReference type="Proteomes" id="UP001501343"/>
    </source>
</evidence>
<evidence type="ECO:0000256" key="3">
    <source>
        <dbReference type="SAM" id="SignalP"/>
    </source>
</evidence>
<accession>A0ABP5AF86</accession>
<keyword evidence="5" id="KW-1185">Reference proteome</keyword>
<proteinExistence type="predicted"/>
<feature type="signal peptide" evidence="3">
    <location>
        <begin position="1"/>
        <end position="24"/>
    </location>
</feature>
<feature type="chain" id="PRO_5045828652" description="LPXTG-motif cell wall anchor domain-containing protein" evidence="3">
    <location>
        <begin position="25"/>
        <end position="231"/>
    </location>
</feature>
<evidence type="ECO:0000256" key="1">
    <source>
        <dbReference type="SAM" id="MobiDB-lite"/>
    </source>
</evidence>
<keyword evidence="2" id="KW-0812">Transmembrane</keyword>
<name>A0ABP5AF86_9MICO</name>
<protein>
    <recommendedName>
        <fullName evidence="6">LPXTG-motif cell wall anchor domain-containing protein</fullName>
    </recommendedName>
</protein>
<evidence type="ECO:0000313" key="4">
    <source>
        <dbReference type="EMBL" id="GAA1912351.1"/>
    </source>
</evidence>
<comment type="caution">
    <text evidence="4">The sequence shown here is derived from an EMBL/GenBank/DDBJ whole genome shotgun (WGS) entry which is preliminary data.</text>
</comment>
<dbReference type="RefSeq" id="WP_248149750.1">
    <property type="nucleotide sequence ID" value="NZ_BAAAOF010000001.1"/>
</dbReference>
<organism evidence="4 5">
    <name type="scientific">Microbacterium aoyamense</name>
    <dbReference type="NCBI Taxonomy" id="344166"/>
    <lineage>
        <taxon>Bacteria</taxon>
        <taxon>Bacillati</taxon>
        <taxon>Actinomycetota</taxon>
        <taxon>Actinomycetes</taxon>
        <taxon>Micrococcales</taxon>
        <taxon>Microbacteriaceae</taxon>
        <taxon>Microbacterium</taxon>
    </lineage>
</organism>
<gene>
    <name evidence="4" type="ORF">GCM10009775_01190</name>
</gene>
<dbReference type="Proteomes" id="UP001501343">
    <property type="component" value="Unassembled WGS sequence"/>
</dbReference>